<keyword evidence="7" id="KW-0275">Fatty acid biosynthesis</keyword>
<dbReference type="Proteomes" id="UP000016649">
    <property type="component" value="Unassembled WGS sequence"/>
</dbReference>
<evidence type="ECO:0000256" key="1">
    <source>
        <dbReference type="ARBA" id="ARBA00006500"/>
    </source>
</evidence>
<protein>
    <submittedName>
        <fullName evidence="11">Acyl-ACP thioesterase</fullName>
    </submittedName>
</protein>
<evidence type="ECO:0000313" key="11">
    <source>
        <dbReference type="EMBL" id="ERJ92095.1"/>
    </source>
</evidence>
<dbReference type="Pfam" id="PF01643">
    <property type="entry name" value="Acyl-ACP_TE"/>
    <property type="match status" value="1"/>
</dbReference>
<dbReference type="RefSeq" id="WP_021687954.1">
    <property type="nucleotide sequence ID" value="NZ_KI260569.1"/>
</dbReference>
<dbReference type="SUPFAM" id="SSF54637">
    <property type="entry name" value="Thioesterase/thiol ester dehydrase-isomerase"/>
    <property type="match status" value="2"/>
</dbReference>
<keyword evidence="6" id="KW-0443">Lipid metabolism</keyword>
<organism evidence="11 12">
    <name type="scientific">Treponema lecithinolyticum ATCC 700332</name>
    <dbReference type="NCBI Taxonomy" id="1321815"/>
    <lineage>
        <taxon>Bacteria</taxon>
        <taxon>Pseudomonadati</taxon>
        <taxon>Spirochaetota</taxon>
        <taxon>Spirochaetia</taxon>
        <taxon>Spirochaetales</taxon>
        <taxon>Treponemataceae</taxon>
        <taxon>Treponema</taxon>
    </lineage>
</organism>
<comment type="caution">
    <text evidence="11">The sequence shown here is derived from an EMBL/GenBank/DDBJ whole genome shotgun (WGS) entry which is preliminary data.</text>
</comment>
<evidence type="ECO:0000256" key="2">
    <source>
        <dbReference type="ARBA" id="ARBA00022516"/>
    </source>
</evidence>
<evidence type="ECO:0000259" key="10">
    <source>
        <dbReference type="Pfam" id="PF20791"/>
    </source>
</evidence>
<dbReference type="EMBL" id="AWVH01000039">
    <property type="protein sequence ID" value="ERJ92095.1"/>
    <property type="molecule type" value="Genomic_DNA"/>
</dbReference>
<evidence type="ECO:0000256" key="3">
    <source>
        <dbReference type="ARBA" id="ARBA00022801"/>
    </source>
</evidence>
<evidence type="ECO:0000256" key="6">
    <source>
        <dbReference type="ARBA" id="ARBA00023098"/>
    </source>
</evidence>
<dbReference type="InterPro" id="IPR045023">
    <property type="entry name" value="FATA/B"/>
</dbReference>
<dbReference type="PANTHER" id="PTHR31727">
    <property type="entry name" value="OLEOYL-ACYL CARRIER PROTEIN THIOESTERASE 1, CHLOROPLASTIC"/>
    <property type="match status" value="1"/>
</dbReference>
<keyword evidence="5" id="KW-0809">Transit peptide</keyword>
<feature type="compositionally biased region" description="Polar residues" evidence="8">
    <location>
        <begin position="116"/>
        <end position="132"/>
    </location>
</feature>
<evidence type="ECO:0000256" key="4">
    <source>
        <dbReference type="ARBA" id="ARBA00022832"/>
    </source>
</evidence>
<comment type="similarity">
    <text evidence="1">Belongs to the acyl-ACP thioesterase family.</text>
</comment>
<feature type="region of interest" description="Disordered" evidence="8">
    <location>
        <begin position="114"/>
        <end position="137"/>
    </location>
</feature>
<sequence>MIIGNKYTIPYAVASSSVDGKCRCTPMSFVTLAQDLAALHYSSAGLSIPHLQQKNLTWIISRQHFEIYEYPLWLDELIVQTWAHKPKGLQCFREFQYRYACGGKKASIEAAMAEQASKNSFEPHNTDGQNGQNRHKDEKSLHDILNSKDGICMSANSCWLVLNTETGRLVPPDDSIMGTLGFSEDSSCGSTIKVALNDSWDTQSEFAPSLLDIDLNSHVNNLNYIRWILSFMSADFCRGKLLKTLDTNFVASARYGENLICRCAQTEDNVCMHSIVRSDGTEVFRARSEWTDEQNLSRELKIR</sequence>
<keyword evidence="4" id="KW-0276">Fatty acid metabolism</keyword>
<feature type="domain" description="Acyl-ACP thioesterase N-terminal hotdog" evidence="9">
    <location>
        <begin position="4"/>
        <end position="99"/>
    </location>
</feature>
<evidence type="ECO:0000256" key="8">
    <source>
        <dbReference type="SAM" id="MobiDB-lite"/>
    </source>
</evidence>
<dbReference type="Gene3D" id="3.10.129.10">
    <property type="entry name" value="Hotdog Thioesterase"/>
    <property type="match status" value="2"/>
</dbReference>
<dbReference type="InterPro" id="IPR002864">
    <property type="entry name" value="Acyl-ACP_thioesterase_NHD"/>
</dbReference>
<evidence type="ECO:0000256" key="7">
    <source>
        <dbReference type="ARBA" id="ARBA00023160"/>
    </source>
</evidence>
<keyword evidence="3" id="KW-0378">Hydrolase</keyword>
<dbReference type="Pfam" id="PF20791">
    <property type="entry name" value="Acyl-ACP_TE_C"/>
    <property type="match status" value="1"/>
</dbReference>
<proteinExistence type="inferred from homology"/>
<feature type="domain" description="Acyl-ACP thioesterase-like C-terminal" evidence="10">
    <location>
        <begin position="201"/>
        <end position="291"/>
    </location>
</feature>
<name>A0ABN0NXN4_TRELE</name>
<evidence type="ECO:0000256" key="5">
    <source>
        <dbReference type="ARBA" id="ARBA00022946"/>
    </source>
</evidence>
<evidence type="ECO:0000259" key="9">
    <source>
        <dbReference type="Pfam" id="PF01643"/>
    </source>
</evidence>
<accession>A0ABN0NXN4</accession>
<reference evidence="11 12" key="1">
    <citation type="submission" date="2013-08" db="EMBL/GenBank/DDBJ databases">
        <authorList>
            <person name="Weinstock G."/>
            <person name="Sodergren E."/>
            <person name="Wylie T."/>
            <person name="Fulton L."/>
            <person name="Fulton R."/>
            <person name="Fronick C."/>
            <person name="O'Laughlin M."/>
            <person name="Godfrey J."/>
            <person name="Miner T."/>
            <person name="Herter B."/>
            <person name="Appelbaum E."/>
            <person name="Cordes M."/>
            <person name="Lek S."/>
            <person name="Wollam A."/>
            <person name="Pepin K.H."/>
            <person name="Palsikar V.B."/>
            <person name="Mitreva M."/>
            <person name="Wilson R.K."/>
        </authorList>
    </citation>
    <scope>NUCLEOTIDE SEQUENCE [LARGE SCALE GENOMIC DNA]</scope>
    <source>
        <strain evidence="11 12">ATCC 700332</strain>
    </source>
</reference>
<gene>
    <name evidence="11" type="ORF">HMPREF9193_01756</name>
</gene>
<dbReference type="InterPro" id="IPR049427">
    <property type="entry name" value="Acyl-ACP_TE_C"/>
</dbReference>
<dbReference type="PANTHER" id="PTHR31727:SF6">
    <property type="entry name" value="OLEOYL-ACYL CARRIER PROTEIN THIOESTERASE 1, CHLOROPLASTIC"/>
    <property type="match status" value="1"/>
</dbReference>
<keyword evidence="2" id="KW-0444">Lipid biosynthesis</keyword>
<dbReference type="InterPro" id="IPR029069">
    <property type="entry name" value="HotDog_dom_sf"/>
</dbReference>
<evidence type="ECO:0000313" key="12">
    <source>
        <dbReference type="Proteomes" id="UP000016649"/>
    </source>
</evidence>
<keyword evidence="12" id="KW-1185">Reference proteome</keyword>